<dbReference type="EMBL" id="CP117522">
    <property type="protein sequence ID" value="WNE97493.1"/>
    <property type="molecule type" value="Genomic_DNA"/>
</dbReference>
<dbReference type="Proteomes" id="UP001305606">
    <property type="component" value="Chromosome"/>
</dbReference>
<organism evidence="1 2">
    <name type="scientific">Streptomyces luomodiensis</name>
    <dbReference type="NCBI Taxonomy" id="3026192"/>
    <lineage>
        <taxon>Bacteria</taxon>
        <taxon>Bacillati</taxon>
        <taxon>Actinomycetota</taxon>
        <taxon>Actinomycetes</taxon>
        <taxon>Kitasatosporales</taxon>
        <taxon>Streptomycetaceae</taxon>
        <taxon>Streptomyces</taxon>
    </lineage>
</organism>
<accession>A0ABY9UYA6</accession>
<dbReference type="RefSeq" id="WP_311036462.1">
    <property type="nucleotide sequence ID" value="NZ_CP117522.1"/>
</dbReference>
<name>A0ABY9UYA6_9ACTN</name>
<protein>
    <submittedName>
        <fullName evidence="1">Uncharacterized protein</fullName>
    </submittedName>
</protein>
<gene>
    <name evidence="1" type="ORF">PS467_20235</name>
</gene>
<keyword evidence="2" id="KW-1185">Reference proteome</keyword>
<evidence type="ECO:0000313" key="1">
    <source>
        <dbReference type="EMBL" id="WNE97493.1"/>
    </source>
</evidence>
<evidence type="ECO:0000313" key="2">
    <source>
        <dbReference type="Proteomes" id="UP001305606"/>
    </source>
</evidence>
<sequence>MRNTTPEGTAAEAVEWAEGAHRNVVGLAMMLGVAPARYAEDALALMPGLQHYVDRLPLGEFEQSDWITLHTDLTSYLGDVLVRRHGAAWRKVDDRSSPAGYRYLIETEGRDGQTRRVEPYDVVMEEFQHLPIDIARMLANAEAVLGLAAR</sequence>
<proteinExistence type="predicted"/>
<reference evidence="1 2" key="1">
    <citation type="submission" date="2023-02" db="EMBL/GenBank/DDBJ databases">
        <title>Streptomyces sp. SCA4-21 with antifungal activity against Fusarium oxysporum f. sp. cubense, Streptomyces sp. SCA2-17 with antifungal activity against Fusarium oxysporum f. sp. cubense.</title>
        <authorList>
            <person name="Qi D."/>
        </authorList>
    </citation>
    <scope>NUCLEOTIDE SEQUENCE [LARGE SCALE GENOMIC DNA]</scope>
    <source>
        <strain evidence="1 2">SCA4-21</strain>
    </source>
</reference>